<dbReference type="PhylomeDB" id="A0A0H3C4A5"/>
<keyword evidence="3" id="KW-1185">Reference proteome</keyword>
<dbReference type="InterPro" id="IPR007560">
    <property type="entry name" value="Restrct_endonuc_IV_Mrr"/>
</dbReference>
<dbReference type="SMR" id="A0A0H3C4A5"/>
<dbReference type="InterPro" id="IPR052906">
    <property type="entry name" value="Type_IV_Methyl-Rstrct_Enzyme"/>
</dbReference>
<dbReference type="GO" id="GO:0003677">
    <property type="term" value="F:DNA binding"/>
    <property type="evidence" value="ECO:0007669"/>
    <property type="project" value="InterPro"/>
</dbReference>
<dbReference type="PANTHER" id="PTHR30015">
    <property type="entry name" value="MRR RESTRICTION SYSTEM PROTEIN"/>
    <property type="match status" value="1"/>
</dbReference>
<protein>
    <submittedName>
        <fullName evidence="2">5-methylcytosine-specific restriction enzyme MRR</fullName>
        <ecNumber evidence="2">3.1.21.-</ecNumber>
    </submittedName>
</protein>
<dbReference type="PIRSF" id="PIRSF031853">
    <property type="entry name" value="UPC031853"/>
    <property type="match status" value="1"/>
</dbReference>
<proteinExistence type="predicted"/>
<dbReference type="RefSeq" id="WP_010918508.1">
    <property type="nucleotide sequence ID" value="NC_011916.1"/>
</dbReference>
<dbReference type="RefSeq" id="YP_002516031.1">
    <property type="nucleotide sequence ID" value="NC_011916.1"/>
</dbReference>
<dbReference type="AlphaFoldDB" id="A0A0H3C4A5"/>
<dbReference type="Pfam" id="PF04471">
    <property type="entry name" value="Mrr_cat"/>
    <property type="match status" value="1"/>
</dbReference>
<dbReference type="GO" id="GO:0009307">
    <property type="term" value="P:DNA restriction-modification system"/>
    <property type="evidence" value="ECO:0007669"/>
    <property type="project" value="InterPro"/>
</dbReference>
<dbReference type="EMBL" id="CP001340">
    <property type="protein sequence ID" value="ACL94123.1"/>
    <property type="molecule type" value="Genomic_DNA"/>
</dbReference>
<dbReference type="OrthoDB" id="9781481at2"/>
<dbReference type="EC" id="3.1.21.-" evidence="2"/>
<dbReference type="InterPro" id="IPR011856">
    <property type="entry name" value="tRNA_endonuc-like_dom_sf"/>
</dbReference>
<accession>A0A0H3C4A5</accession>
<dbReference type="KEGG" id="ccs:CCNA_00658"/>
<dbReference type="InterPro" id="IPR016984">
    <property type="entry name" value="UCP031853"/>
</dbReference>
<dbReference type="GeneID" id="7330464"/>
<dbReference type="PANTHER" id="PTHR30015:SF7">
    <property type="entry name" value="TYPE IV METHYL-DIRECTED RESTRICTION ENZYME ECOKMRR"/>
    <property type="match status" value="1"/>
</dbReference>
<evidence type="ECO:0000259" key="1">
    <source>
        <dbReference type="Pfam" id="PF04471"/>
    </source>
</evidence>
<feature type="domain" description="Restriction endonuclease type IV Mrr" evidence="1">
    <location>
        <begin position="205"/>
        <end position="316"/>
    </location>
</feature>
<sequence>MTRLWIVRAGRHGERELEAITQGRLLPGFGEVADLTGLKDREAILRVLAATYPTEGANTLRNFAAQMNQFVNTIGVGDLVVLPRKVTSGVAIGRVTGPYRHDPAAPIAHTRAVEWLNEAVPREAFAQDLRHSFGAFLTICEVKRNEALARVEAVLKTGKDPGPLLGKQGVVTVKAPVEDAEAEDVELDVEDIARQQIIALIKSAFAGHDLAYLVAEILRIEGYVTKVSPPGPDGGVDILAAGGRLGLGEDRICVQVKSGDAPANQEVVLKLMGSVQAAKARTGLLVSIAGVNGPAQKLIDSEFFSVRLWQMPELLTALFASYGQLSDETRAKIPLKQIWAPVAGVDA</sequence>
<dbReference type="SUPFAM" id="SSF52980">
    <property type="entry name" value="Restriction endonuclease-like"/>
    <property type="match status" value="1"/>
</dbReference>
<dbReference type="GO" id="GO:0015666">
    <property type="term" value="F:restriction endodeoxyribonuclease activity"/>
    <property type="evidence" value="ECO:0007669"/>
    <property type="project" value="TreeGrafter"/>
</dbReference>
<keyword evidence="2" id="KW-0378">Hydrolase</keyword>
<dbReference type="HOGENOM" id="CLU_047680_0_0_5"/>
<organism evidence="2 3">
    <name type="scientific">Caulobacter vibrioides (strain NA1000 / CB15N)</name>
    <name type="common">Caulobacter crescentus</name>
    <dbReference type="NCBI Taxonomy" id="565050"/>
    <lineage>
        <taxon>Bacteria</taxon>
        <taxon>Pseudomonadati</taxon>
        <taxon>Pseudomonadota</taxon>
        <taxon>Alphaproteobacteria</taxon>
        <taxon>Caulobacterales</taxon>
        <taxon>Caulobacteraceae</taxon>
        <taxon>Caulobacter</taxon>
    </lineage>
</organism>
<dbReference type="REBASE" id="19983">
    <property type="entry name" value="CcrNAMrrP"/>
</dbReference>
<dbReference type="Proteomes" id="UP000001364">
    <property type="component" value="Chromosome"/>
</dbReference>
<evidence type="ECO:0000313" key="2">
    <source>
        <dbReference type="EMBL" id="ACL94123.1"/>
    </source>
</evidence>
<dbReference type="InterPro" id="IPR011335">
    <property type="entry name" value="Restrct_endonuc-II-like"/>
</dbReference>
<evidence type="ECO:0000313" key="3">
    <source>
        <dbReference type="Proteomes" id="UP000001364"/>
    </source>
</evidence>
<name>A0A0H3C4A5_CAUVN</name>
<dbReference type="Gene3D" id="3.40.1350.10">
    <property type="match status" value="1"/>
</dbReference>
<gene>
    <name evidence="2" type="ordered locus">CCNA_00658</name>
</gene>
<reference evidence="2 3" key="1">
    <citation type="journal article" date="2010" name="J. Bacteriol.">
        <title>The genetic basis of laboratory adaptation in Caulobacter crescentus.</title>
        <authorList>
            <person name="Marks M.E."/>
            <person name="Castro-Rojas C.M."/>
            <person name="Teiling C."/>
            <person name="Du L."/>
            <person name="Kapatral V."/>
            <person name="Walunas T.L."/>
            <person name="Crosson S."/>
        </authorList>
    </citation>
    <scope>NUCLEOTIDE SEQUENCE [LARGE SCALE GENOMIC DNA]</scope>
    <source>
        <strain evidence="3">NA1000 / CB15N</strain>
    </source>
</reference>
<dbReference type="GO" id="GO:0043590">
    <property type="term" value="C:bacterial nucleoid"/>
    <property type="evidence" value="ECO:0007669"/>
    <property type="project" value="TreeGrafter"/>
</dbReference>
<dbReference type="PATRIC" id="fig|565050.3.peg.649"/>